<gene>
    <name evidence="1" type="ORF">P5W92_21080</name>
</gene>
<evidence type="ECO:0000313" key="1">
    <source>
        <dbReference type="EMBL" id="MDJ1642881.1"/>
    </source>
</evidence>
<dbReference type="Proteomes" id="UP001237194">
    <property type="component" value="Unassembled WGS sequence"/>
</dbReference>
<protein>
    <submittedName>
        <fullName evidence="1">Uncharacterized protein</fullName>
    </submittedName>
</protein>
<sequence>MAVGHSGTALGVLLDAADPAYPHRATAVAQECGDLAGSVAVYRTLNFPNAVNHAGRTVG</sequence>
<proteinExistence type="predicted"/>
<reference evidence="1 2" key="1">
    <citation type="submission" date="2023-04" db="EMBL/GenBank/DDBJ databases">
        <title>A novel species of the genus Streptomyces: Streptomyces pakalii sp. nov. isolated from a Mexican soil jungle.</title>
        <authorList>
            <person name="Chavez-Hernandez M.A."/>
            <person name="Ortiz-Alvarez J."/>
            <person name="Villa-Tanaca L."/>
            <person name="Hernandez-Rodriguez C."/>
        </authorList>
    </citation>
    <scope>NUCLEOTIDE SEQUENCE [LARGE SCALE GENOMIC DNA]</scope>
    <source>
        <strain evidence="1 2">ENCB-J15</strain>
    </source>
</reference>
<organism evidence="1 2">
    <name type="scientific">Streptomyces pakalii</name>
    <dbReference type="NCBI Taxonomy" id="3036494"/>
    <lineage>
        <taxon>Bacteria</taxon>
        <taxon>Bacillati</taxon>
        <taxon>Actinomycetota</taxon>
        <taxon>Actinomycetes</taxon>
        <taxon>Kitasatosporales</taxon>
        <taxon>Streptomycetaceae</taxon>
        <taxon>Streptomyces</taxon>
    </lineage>
</organism>
<comment type="caution">
    <text evidence="1">The sequence shown here is derived from an EMBL/GenBank/DDBJ whole genome shotgun (WGS) entry which is preliminary data.</text>
</comment>
<evidence type="ECO:0000313" key="2">
    <source>
        <dbReference type="Proteomes" id="UP001237194"/>
    </source>
</evidence>
<name>A0ABT7DAP4_9ACTN</name>
<dbReference type="EMBL" id="JARWAF010000009">
    <property type="protein sequence ID" value="MDJ1642881.1"/>
    <property type="molecule type" value="Genomic_DNA"/>
</dbReference>
<keyword evidence="2" id="KW-1185">Reference proteome</keyword>
<dbReference type="RefSeq" id="WP_283896933.1">
    <property type="nucleotide sequence ID" value="NZ_JARWAF010000009.1"/>
</dbReference>
<accession>A0ABT7DAP4</accession>